<protein>
    <submittedName>
        <fullName evidence="13">Chloride channel protein</fullName>
    </submittedName>
</protein>
<dbReference type="Gene3D" id="1.10.3080.10">
    <property type="entry name" value="Clc chloride channel"/>
    <property type="match status" value="1"/>
</dbReference>
<organism evidence="13 14">
    <name type="scientific">Dawidia cretensis</name>
    <dbReference type="NCBI Taxonomy" id="2782350"/>
    <lineage>
        <taxon>Bacteria</taxon>
        <taxon>Pseudomonadati</taxon>
        <taxon>Bacteroidota</taxon>
        <taxon>Cytophagia</taxon>
        <taxon>Cytophagales</taxon>
        <taxon>Chryseotaleaceae</taxon>
        <taxon>Dawidia</taxon>
    </lineage>
</organism>
<evidence type="ECO:0000256" key="10">
    <source>
        <dbReference type="PROSITE-ProRule" id="PRU00703"/>
    </source>
</evidence>
<dbReference type="GO" id="GO:0034707">
    <property type="term" value="C:chloride channel complex"/>
    <property type="evidence" value="ECO:0007669"/>
    <property type="project" value="UniProtKB-KW"/>
</dbReference>
<feature type="transmembrane region" description="Helical" evidence="11">
    <location>
        <begin position="237"/>
        <end position="254"/>
    </location>
</feature>
<accession>A0AAP2GT00</accession>
<dbReference type="InterPro" id="IPR014743">
    <property type="entry name" value="Cl-channel_core"/>
</dbReference>
<dbReference type="InterPro" id="IPR050368">
    <property type="entry name" value="ClC-type_chloride_channel"/>
</dbReference>
<feature type="transmembrane region" description="Helical" evidence="11">
    <location>
        <begin position="160"/>
        <end position="186"/>
    </location>
</feature>
<evidence type="ECO:0000313" key="13">
    <source>
        <dbReference type="EMBL" id="MBT1712331.1"/>
    </source>
</evidence>
<keyword evidence="6 11" id="KW-0472">Membrane</keyword>
<evidence type="ECO:0000256" key="7">
    <source>
        <dbReference type="ARBA" id="ARBA00023173"/>
    </source>
</evidence>
<evidence type="ECO:0000256" key="9">
    <source>
        <dbReference type="ARBA" id="ARBA00023303"/>
    </source>
</evidence>
<dbReference type="PANTHER" id="PTHR43427">
    <property type="entry name" value="CHLORIDE CHANNEL PROTEIN CLC-E"/>
    <property type="match status" value="1"/>
</dbReference>
<evidence type="ECO:0000313" key="14">
    <source>
        <dbReference type="Proteomes" id="UP001319080"/>
    </source>
</evidence>
<keyword evidence="4 11" id="KW-1133">Transmembrane helix</keyword>
<feature type="transmembrane region" description="Helical" evidence="11">
    <location>
        <begin position="62"/>
        <end position="83"/>
    </location>
</feature>
<keyword evidence="2" id="KW-0813">Transport</keyword>
<dbReference type="InterPro" id="IPR001807">
    <property type="entry name" value="ClC"/>
</dbReference>
<evidence type="ECO:0000256" key="11">
    <source>
        <dbReference type="SAM" id="Phobius"/>
    </source>
</evidence>
<dbReference type="Pfam" id="PF00571">
    <property type="entry name" value="CBS"/>
    <property type="match status" value="1"/>
</dbReference>
<name>A0AAP2GT00_9BACT</name>
<evidence type="ECO:0000256" key="3">
    <source>
        <dbReference type="ARBA" id="ARBA00022692"/>
    </source>
</evidence>
<feature type="transmembrane region" description="Helical" evidence="11">
    <location>
        <begin position="198"/>
        <end position="225"/>
    </location>
</feature>
<evidence type="ECO:0000256" key="8">
    <source>
        <dbReference type="ARBA" id="ARBA00023214"/>
    </source>
</evidence>
<evidence type="ECO:0000256" key="5">
    <source>
        <dbReference type="ARBA" id="ARBA00023065"/>
    </source>
</evidence>
<dbReference type="Pfam" id="PF00654">
    <property type="entry name" value="Voltage_CLC"/>
    <property type="match status" value="1"/>
</dbReference>
<evidence type="ECO:0000256" key="6">
    <source>
        <dbReference type="ARBA" id="ARBA00023136"/>
    </source>
</evidence>
<dbReference type="PRINTS" id="PR00762">
    <property type="entry name" value="CLCHANNEL"/>
</dbReference>
<feature type="transmembrane region" description="Helical" evidence="11">
    <location>
        <begin position="414"/>
        <end position="434"/>
    </location>
</feature>
<feature type="transmembrane region" description="Helical" evidence="11">
    <location>
        <begin position="323"/>
        <end position="347"/>
    </location>
</feature>
<comment type="subcellular location">
    <subcellularLocation>
        <location evidence="1">Membrane</location>
        <topology evidence="1">Multi-pass membrane protein</topology>
    </subcellularLocation>
</comment>
<keyword evidence="10" id="KW-0129">CBS domain</keyword>
<feature type="transmembrane region" description="Helical" evidence="11">
    <location>
        <begin position="269"/>
        <end position="291"/>
    </location>
</feature>
<dbReference type="SUPFAM" id="SSF81340">
    <property type="entry name" value="Clc chloride channel"/>
    <property type="match status" value="1"/>
</dbReference>
<evidence type="ECO:0000256" key="1">
    <source>
        <dbReference type="ARBA" id="ARBA00004141"/>
    </source>
</evidence>
<keyword evidence="14" id="KW-1185">Reference proteome</keyword>
<reference evidence="13 14" key="1">
    <citation type="submission" date="2021-05" db="EMBL/GenBank/DDBJ databases">
        <title>A Polyphasic approach of four new species of the genus Ohtaekwangia: Ohtaekwangia histidinii sp. nov., Ohtaekwangia cretensis sp. nov., Ohtaekwangia indiensis sp. nov., Ohtaekwangia reichenbachii sp. nov. from diverse environment.</title>
        <authorList>
            <person name="Octaviana S."/>
        </authorList>
    </citation>
    <scope>NUCLEOTIDE SEQUENCE [LARGE SCALE GENOMIC DNA]</scope>
    <source>
        <strain evidence="13 14">PWU5</strain>
    </source>
</reference>
<feature type="transmembrane region" description="Helical" evidence="11">
    <location>
        <begin position="20"/>
        <end position="42"/>
    </location>
</feature>
<dbReference type="Gene3D" id="3.10.580.10">
    <property type="entry name" value="CBS-domain"/>
    <property type="match status" value="1"/>
</dbReference>
<keyword evidence="9" id="KW-0407">Ion channel</keyword>
<feature type="domain" description="CBS" evidence="12">
    <location>
        <begin position="533"/>
        <end position="589"/>
    </location>
</feature>
<keyword evidence="7" id="KW-0869">Chloride channel</keyword>
<dbReference type="PROSITE" id="PS51371">
    <property type="entry name" value="CBS"/>
    <property type="match status" value="1"/>
</dbReference>
<dbReference type="SUPFAM" id="SSF54631">
    <property type="entry name" value="CBS-domain pair"/>
    <property type="match status" value="1"/>
</dbReference>
<dbReference type="PANTHER" id="PTHR43427:SF6">
    <property type="entry name" value="CHLORIDE CHANNEL PROTEIN CLC-E"/>
    <property type="match status" value="1"/>
</dbReference>
<dbReference type="GO" id="GO:0005254">
    <property type="term" value="F:chloride channel activity"/>
    <property type="evidence" value="ECO:0007669"/>
    <property type="project" value="UniProtKB-KW"/>
</dbReference>
<proteinExistence type="predicted"/>
<gene>
    <name evidence="13" type="ORF">KK062_29075</name>
</gene>
<sequence>MIKRIHGIVSRFMLFVREKLSARQFFILSSIIVGLSSGLAAIVLKYFVHSIERLVHYYSHNYAEFFLFTLFPIIGIGLAVFYVQKVLKVEFKKGTSEIVYAITKKSSVLPTSQMYTHLITSALTVGFGGSTGLESPMVTTGSAIGSNYGRTYRLSYKERTILLACGAAAGIAAAFNSPIAGVLFAIEVLLTDVSASAFIPLIISAACGALLSKIILSQGVILSFALTEPFNYHNVPWYIALGILAGLFSLYFAHSFEWVTDKMKGVKNIVIRVLLGGVLLMILMIVFPPLFGEGYETIKVLSQLKPAELAQNSIFQDSISSEYMLLLFLGGAALFKCIAAALTIGSGGNGGTFGPSLFMGAYLGFVFARLINLSGLAHIPETNFTLVAMAGLLSGVFYAPLTAIFLIAEITGGYELMIPLMIVSAISVTVAHYIEPLSMEAKKLSQKLRSPIEDRDKTLLSRLEIVDLIEKNFSVIQSHETLQDLVKAISTSSRNIFPVLTDNELVGLVYLDNVRNVIFKHDQYEKIWVRDLMSPLPATISPHDNFHSILKKFEETNQWSLPVVDNVTYLGFVSKSSILTKYREELLQSV</sequence>
<dbReference type="CDD" id="cd00400">
    <property type="entry name" value="Voltage_gated_ClC"/>
    <property type="match status" value="1"/>
</dbReference>
<dbReference type="Proteomes" id="UP001319080">
    <property type="component" value="Unassembled WGS sequence"/>
</dbReference>
<dbReference type="RefSeq" id="WP_254087896.1">
    <property type="nucleotide sequence ID" value="NZ_JAHESE010000060.1"/>
</dbReference>
<keyword evidence="5" id="KW-0406">Ion transport</keyword>
<evidence type="ECO:0000256" key="4">
    <source>
        <dbReference type="ARBA" id="ARBA00022989"/>
    </source>
</evidence>
<keyword evidence="3 11" id="KW-0812">Transmembrane</keyword>
<keyword evidence="8" id="KW-0868">Chloride</keyword>
<dbReference type="AlphaFoldDB" id="A0AAP2GT00"/>
<feature type="transmembrane region" description="Helical" evidence="11">
    <location>
        <begin position="353"/>
        <end position="372"/>
    </location>
</feature>
<dbReference type="InterPro" id="IPR046342">
    <property type="entry name" value="CBS_dom_sf"/>
</dbReference>
<evidence type="ECO:0000256" key="2">
    <source>
        <dbReference type="ARBA" id="ARBA00022448"/>
    </source>
</evidence>
<dbReference type="InterPro" id="IPR000644">
    <property type="entry name" value="CBS_dom"/>
</dbReference>
<dbReference type="EMBL" id="JAHESE010000060">
    <property type="protein sequence ID" value="MBT1712331.1"/>
    <property type="molecule type" value="Genomic_DNA"/>
</dbReference>
<evidence type="ECO:0000259" key="12">
    <source>
        <dbReference type="PROSITE" id="PS51371"/>
    </source>
</evidence>
<feature type="transmembrane region" description="Helical" evidence="11">
    <location>
        <begin position="384"/>
        <end position="408"/>
    </location>
</feature>
<comment type="caution">
    <text evidence="13">The sequence shown here is derived from an EMBL/GenBank/DDBJ whole genome shotgun (WGS) entry which is preliminary data.</text>
</comment>